<dbReference type="GO" id="GO:0000819">
    <property type="term" value="P:sister chromatid segregation"/>
    <property type="evidence" value="ECO:0007669"/>
    <property type="project" value="TreeGrafter"/>
</dbReference>
<feature type="compositionally biased region" description="Basic residues" evidence="4">
    <location>
        <begin position="364"/>
        <end position="379"/>
    </location>
</feature>
<dbReference type="InterPro" id="IPR013757">
    <property type="entry name" value="Topo_IIA_A_a_sf"/>
</dbReference>
<dbReference type="GO" id="GO:0005524">
    <property type="term" value="F:ATP binding"/>
    <property type="evidence" value="ECO:0007669"/>
    <property type="project" value="InterPro"/>
</dbReference>
<evidence type="ECO:0000256" key="3">
    <source>
        <dbReference type="SAM" id="Coils"/>
    </source>
</evidence>
<dbReference type="WBParaSite" id="PTRK_0000714700.1">
    <property type="protein sequence ID" value="PTRK_0000714700.1"/>
    <property type="gene ID" value="PTRK_0000714700"/>
</dbReference>
<dbReference type="SUPFAM" id="SSF56719">
    <property type="entry name" value="Type II DNA topoisomerase"/>
    <property type="match status" value="1"/>
</dbReference>
<dbReference type="GO" id="GO:0000712">
    <property type="term" value="P:resolution of meiotic recombination intermediates"/>
    <property type="evidence" value="ECO:0007669"/>
    <property type="project" value="TreeGrafter"/>
</dbReference>
<dbReference type="AlphaFoldDB" id="A0A0N4ZGY3"/>
<dbReference type="Proteomes" id="UP000038045">
    <property type="component" value="Unplaced"/>
</dbReference>
<dbReference type="PANTHER" id="PTHR10169">
    <property type="entry name" value="DNA TOPOISOMERASE/GYRASE"/>
    <property type="match status" value="1"/>
</dbReference>
<dbReference type="InterPro" id="IPR002205">
    <property type="entry name" value="Topo_IIA_dom_A"/>
</dbReference>
<keyword evidence="6" id="KW-1185">Reference proteome</keyword>
<keyword evidence="1 2" id="KW-0238">DNA-binding</keyword>
<dbReference type="GO" id="GO:0005634">
    <property type="term" value="C:nucleus"/>
    <property type="evidence" value="ECO:0007669"/>
    <property type="project" value="TreeGrafter"/>
</dbReference>
<protein>
    <submittedName>
        <fullName evidence="7">TOP4c domain-containing protein</fullName>
    </submittedName>
</protein>
<accession>A0A0N4ZGY3</accession>
<dbReference type="FunFam" id="1.10.268.10:FF:000002">
    <property type="entry name" value="DNA topoisomerase 2"/>
    <property type="match status" value="1"/>
</dbReference>
<comment type="caution">
    <text evidence="2">Lacks conserved residue(s) required for the propagation of feature annotation.</text>
</comment>
<feature type="coiled-coil region" evidence="3">
    <location>
        <begin position="193"/>
        <end position="251"/>
    </location>
</feature>
<evidence type="ECO:0000313" key="6">
    <source>
        <dbReference type="Proteomes" id="UP000038045"/>
    </source>
</evidence>
<keyword evidence="3" id="KW-0175">Coiled coil</keyword>
<dbReference type="Gene3D" id="1.10.268.10">
    <property type="entry name" value="Topoisomerase, domain 3"/>
    <property type="match status" value="1"/>
</dbReference>
<dbReference type="InterPro" id="IPR050634">
    <property type="entry name" value="DNA_Topoisomerase_II"/>
</dbReference>
<dbReference type="Pfam" id="PF00521">
    <property type="entry name" value="DNA_topoisoIV"/>
    <property type="match status" value="1"/>
</dbReference>
<name>A0A0N4ZGY3_PARTI</name>
<feature type="compositionally biased region" description="Acidic residues" evidence="4">
    <location>
        <begin position="383"/>
        <end position="392"/>
    </location>
</feature>
<reference evidence="7" key="1">
    <citation type="submission" date="2017-02" db="UniProtKB">
        <authorList>
            <consortium name="WormBaseParasite"/>
        </authorList>
    </citation>
    <scope>IDENTIFICATION</scope>
</reference>
<dbReference type="SMART" id="SM00434">
    <property type="entry name" value="TOP4c"/>
    <property type="match status" value="1"/>
</dbReference>
<feature type="domain" description="Topo IIA-type catalytic" evidence="5">
    <location>
        <begin position="1"/>
        <end position="223"/>
    </location>
</feature>
<evidence type="ECO:0000256" key="1">
    <source>
        <dbReference type="ARBA" id="ARBA00023125"/>
    </source>
</evidence>
<evidence type="ECO:0000259" key="5">
    <source>
        <dbReference type="PROSITE" id="PS52040"/>
    </source>
</evidence>
<feature type="compositionally biased region" description="Basic and acidic residues" evidence="4">
    <location>
        <begin position="324"/>
        <end position="337"/>
    </location>
</feature>
<sequence length="418" mass="48347">QDYREYHTDQTVKFVVKLTSDNMRKVSSAGIHEVFKLQASINTSSMVLFDAEGCLRKFESPEQICQEFFEVRKRKYVERKAFLEGMLEAQSRRLSNQARFIVAKIKGEIIMENRKKKNIVDQLIKEKFDPDPVKAWKDLCKKKELEMCGEIEVEEEENEEDEDPSTDAGLKKRLMDYDYLVNMALIKLSEEEKDRLLKESGDKQTELETLKKKSWSDLWEYDLDVFEQALIKQEEKERQDIEGALKTAQSKLLKKTSTTKSKKNKVNVDVSSFKPNPNAEIVKVEFENLKNKYEKKPKKVRAPTVPKVKGDEAANLVDGTDVMKPVKEKKEKKEKATLKKAPSKRKKQEIDESEDSNDELSKEKQKKVAPKKAALKRKKQESDESEDFDDLDSPPVAKKPSVRNVKRPIITISSDSDD</sequence>
<dbReference type="InterPro" id="IPR013760">
    <property type="entry name" value="Topo_IIA-like_dom_sf"/>
</dbReference>
<evidence type="ECO:0000256" key="4">
    <source>
        <dbReference type="SAM" id="MobiDB-lite"/>
    </source>
</evidence>
<dbReference type="STRING" id="131310.A0A0N4ZGY3"/>
<feature type="region of interest" description="Disordered" evidence="4">
    <location>
        <begin position="292"/>
        <end position="418"/>
    </location>
</feature>
<dbReference type="GO" id="GO:0003677">
    <property type="term" value="F:DNA binding"/>
    <property type="evidence" value="ECO:0007669"/>
    <property type="project" value="UniProtKB-UniRule"/>
</dbReference>
<dbReference type="PANTHER" id="PTHR10169:SF62">
    <property type="entry name" value="DNA TOPOISOMERASE 2 TOP-2-RELATED"/>
    <property type="match status" value="1"/>
</dbReference>
<proteinExistence type="predicted"/>
<organism evidence="6 7">
    <name type="scientific">Parastrongyloides trichosuri</name>
    <name type="common">Possum-specific nematode worm</name>
    <dbReference type="NCBI Taxonomy" id="131310"/>
    <lineage>
        <taxon>Eukaryota</taxon>
        <taxon>Metazoa</taxon>
        <taxon>Ecdysozoa</taxon>
        <taxon>Nematoda</taxon>
        <taxon>Chromadorea</taxon>
        <taxon>Rhabditida</taxon>
        <taxon>Tylenchina</taxon>
        <taxon>Panagrolaimomorpha</taxon>
        <taxon>Strongyloidoidea</taxon>
        <taxon>Strongyloididae</taxon>
        <taxon>Parastrongyloides</taxon>
    </lineage>
</organism>
<evidence type="ECO:0000256" key="2">
    <source>
        <dbReference type="PROSITE-ProRule" id="PRU01384"/>
    </source>
</evidence>
<dbReference type="GO" id="GO:0003918">
    <property type="term" value="F:DNA topoisomerase type II (double strand cut, ATP-hydrolyzing) activity"/>
    <property type="evidence" value="ECO:0007669"/>
    <property type="project" value="InterPro"/>
</dbReference>
<dbReference type="PROSITE" id="PS52040">
    <property type="entry name" value="TOPO_IIA"/>
    <property type="match status" value="1"/>
</dbReference>
<dbReference type="GO" id="GO:0006265">
    <property type="term" value="P:DNA topological change"/>
    <property type="evidence" value="ECO:0007669"/>
    <property type="project" value="InterPro"/>
</dbReference>
<dbReference type="Gene3D" id="3.30.1360.40">
    <property type="match status" value="1"/>
</dbReference>
<evidence type="ECO:0000313" key="7">
    <source>
        <dbReference type="WBParaSite" id="PTRK_0000714700.1"/>
    </source>
</evidence>